<dbReference type="RefSeq" id="WP_227118647.1">
    <property type="nucleotide sequence ID" value="NZ_LT598928.1"/>
</dbReference>
<dbReference type="AlphaFoldDB" id="A0A212JB18"/>
<dbReference type="InterPro" id="IPR005358">
    <property type="entry name" value="Puta_zinc/iron-chelating_dom"/>
</dbReference>
<dbReference type="Pfam" id="PF03692">
    <property type="entry name" value="CxxCxxCC"/>
    <property type="match status" value="1"/>
</dbReference>
<evidence type="ECO:0000313" key="1">
    <source>
        <dbReference type="EMBL" id="SBV96425.1"/>
    </source>
</evidence>
<organism evidence="1">
    <name type="scientific">uncultured Desulfovibrio sp</name>
    <dbReference type="NCBI Taxonomy" id="167968"/>
    <lineage>
        <taxon>Bacteria</taxon>
        <taxon>Pseudomonadati</taxon>
        <taxon>Thermodesulfobacteriota</taxon>
        <taxon>Desulfovibrionia</taxon>
        <taxon>Desulfovibrionales</taxon>
        <taxon>Desulfovibrionaceae</taxon>
        <taxon>Desulfovibrio</taxon>
        <taxon>environmental samples</taxon>
    </lineage>
</organism>
<protein>
    <recommendedName>
        <fullName evidence="2">YkgJ family cysteine cluster protein</fullName>
    </recommendedName>
</protein>
<accession>A0A212JB18</accession>
<reference evidence="1" key="1">
    <citation type="submission" date="2016-04" db="EMBL/GenBank/DDBJ databases">
        <authorList>
            <person name="Evans L.H."/>
            <person name="Alamgir A."/>
            <person name="Owens N."/>
            <person name="Weber N.D."/>
            <person name="Virtaneva K."/>
            <person name="Barbian K."/>
            <person name="Babar A."/>
            <person name="Rosenke K."/>
        </authorList>
    </citation>
    <scope>NUCLEOTIDE SEQUENCE</scope>
    <source>
        <strain evidence="1">92-2</strain>
    </source>
</reference>
<proteinExistence type="predicted"/>
<sequence length="223" mass="25132">MIPDLISIFTRYETLRAEVDDLFGRVRGAFPQCVVCKEGCSDCCHALFDLSLVEAMYINKAFEAAFGYGPQRSAILERASDLDRQATRIKRELYRAEKDGESPEAIMERAAQIKLRCPLLDDNNECLLYHARPITCRVYGVPTAIAGQGHVCGFSAFEKGKPYPTIHMDKIQNRLEDLSRDVATTVQSRFKELHDVYVPLSMALLTRYDEAYLGIGPAKKEEA</sequence>
<name>A0A212JB18_9BACT</name>
<evidence type="ECO:0008006" key="2">
    <source>
        <dbReference type="Google" id="ProtNLM"/>
    </source>
</evidence>
<gene>
    <name evidence="1" type="ORF">KM92DES2_10790</name>
</gene>
<dbReference type="EMBL" id="FLUP01000001">
    <property type="protein sequence ID" value="SBV96425.1"/>
    <property type="molecule type" value="Genomic_DNA"/>
</dbReference>